<dbReference type="RefSeq" id="WP_104715274.1">
    <property type="nucleotide sequence ID" value="NZ_PTRA01000005.1"/>
</dbReference>
<dbReference type="EMBL" id="PTRA01000005">
    <property type="protein sequence ID" value="PQA54949.1"/>
    <property type="molecule type" value="Genomic_DNA"/>
</dbReference>
<name>A0A2S7IHB7_9BACT</name>
<keyword evidence="2" id="KW-1185">Reference proteome</keyword>
<reference evidence="2" key="1">
    <citation type="submission" date="2018-02" db="EMBL/GenBank/DDBJ databases">
        <title>Genome sequencing of Solimonas sp. HR-BB.</title>
        <authorList>
            <person name="Lee Y."/>
            <person name="Jeon C.O."/>
        </authorList>
    </citation>
    <scope>NUCLEOTIDE SEQUENCE [LARGE SCALE GENOMIC DNA]</scope>
    <source>
        <strain evidence="2">HR-U</strain>
    </source>
</reference>
<evidence type="ECO:0000313" key="2">
    <source>
        <dbReference type="Proteomes" id="UP000239590"/>
    </source>
</evidence>
<protein>
    <recommendedName>
        <fullName evidence="3">Lipoprotein</fullName>
    </recommendedName>
</protein>
<organism evidence="1 2">
    <name type="scientific">Siphonobacter curvatus</name>
    <dbReference type="NCBI Taxonomy" id="2094562"/>
    <lineage>
        <taxon>Bacteria</taxon>
        <taxon>Pseudomonadati</taxon>
        <taxon>Bacteroidota</taxon>
        <taxon>Cytophagia</taxon>
        <taxon>Cytophagales</taxon>
        <taxon>Cytophagaceae</taxon>
        <taxon>Siphonobacter</taxon>
    </lineage>
</organism>
<dbReference type="PROSITE" id="PS51257">
    <property type="entry name" value="PROKAR_LIPOPROTEIN"/>
    <property type="match status" value="1"/>
</dbReference>
<accession>A0A2S7IHB7</accession>
<dbReference type="Proteomes" id="UP000239590">
    <property type="component" value="Unassembled WGS sequence"/>
</dbReference>
<sequence>MRLLCVLLIVLSALLMGMLGCKKEHELTCKTVSEEVDNRNASELFHRDSSRVFTFEMYFNDSVSIAVGSRVAATGRLVSDFTNGMARSFLIKAQPREIIMIQTTSDCAYFPLKDGYKYLYFNRNKGKWKVTYSNVGRGYF</sequence>
<evidence type="ECO:0008006" key="3">
    <source>
        <dbReference type="Google" id="ProtNLM"/>
    </source>
</evidence>
<comment type="caution">
    <text evidence="1">The sequence shown here is derived from an EMBL/GenBank/DDBJ whole genome shotgun (WGS) entry which is preliminary data.</text>
</comment>
<proteinExistence type="predicted"/>
<evidence type="ECO:0000313" key="1">
    <source>
        <dbReference type="EMBL" id="PQA54949.1"/>
    </source>
</evidence>
<dbReference type="AlphaFoldDB" id="A0A2S7IHB7"/>
<dbReference type="OrthoDB" id="965686at2"/>
<gene>
    <name evidence="1" type="ORF">C5O19_20590</name>
</gene>